<dbReference type="GO" id="GO:0016042">
    <property type="term" value="P:lipid catabolic process"/>
    <property type="evidence" value="ECO:0007669"/>
    <property type="project" value="UniProtKB-KW"/>
</dbReference>
<dbReference type="InterPro" id="IPR044294">
    <property type="entry name" value="Lipase-like"/>
</dbReference>
<dbReference type="Proteomes" id="UP000053317">
    <property type="component" value="Unassembled WGS sequence"/>
</dbReference>
<dbReference type="InterPro" id="IPR029058">
    <property type="entry name" value="AB_hydrolase_fold"/>
</dbReference>
<name>A0A0G2F015_PHACM</name>
<dbReference type="FunFam" id="3.40.50.1820:FF:000223">
    <property type="entry name" value="Lipase/serine esterase"/>
    <property type="match status" value="1"/>
</dbReference>
<dbReference type="Pfam" id="PF05057">
    <property type="entry name" value="DUF676"/>
    <property type="match status" value="1"/>
</dbReference>
<dbReference type="Gene3D" id="3.40.50.1820">
    <property type="entry name" value="alpha/beta hydrolase"/>
    <property type="match status" value="1"/>
</dbReference>
<keyword evidence="3" id="KW-1133">Transmembrane helix</keyword>
<proteinExistence type="inferred from homology"/>
<keyword evidence="3" id="KW-0812">Transmembrane</keyword>
<dbReference type="OrthoDB" id="273452at2759"/>
<dbReference type="GO" id="GO:0047372">
    <property type="term" value="F:monoacylglycerol lipase activity"/>
    <property type="evidence" value="ECO:0007669"/>
    <property type="project" value="TreeGrafter"/>
</dbReference>
<feature type="domain" description="DUF676" evidence="4">
    <location>
        <begin position="14"/>
        <end position="213"/>
    </location>
</feature>
<dbReference type="PANTHER" id="PTHR12482">
    <property type="entry name" value="LIPASE ROG1-RELATED-RELATED"/>
    <property type="match status" value="1"/>
</dbReference>
<keyword evidence="6" id="KW-1185">Reference proteome</keyword>
<sequence>MADDTRKSGGGNGKADHLCVLVHGLWGNPTHLDYVASALRNKYGEEQLIILTVKRNAGSFTYDGIELGGERVAKEIEETLEALARDGYQIKKLSVVGYSLGGLISRYAIGLLHAKGYFDKIKPVNFTTFVTPHLGVRTPLKGYSNHIWNVLGARTLSMSGRQLFMIDKFRNTGRPLLSVLADPDSIFIRALSRFEHRCVYANVVNDKSAVYYTTGISKNDPFTNLDKVEVNYLNGYEPVIINAEDPVKMKDEALPSFYSRFAGGSQTFLRNLPPHLALIILVPIGFIAFLINTCIQTIRSRRRIKLHESISQDEGYSGYHVPYIIQDVRQAVEDVFENVNAAHSQEYLADGSEEMADIMAEANLKPTDSLPAPLLDQSDSVSEKTVIENDALVNAPQDARQLEFPTLALAPAQFAMIKALDDVGFRRYPVYIHKHRHSHAAIIVRTPRPDFEEGKIVISHWLKEEFKI</sequence>
<organism evidence="5 6">
    <name type="scientific">Phaeomoniella chlamydospora</name>
    <name type="common">Phaeoacremonium chlamydosporum</name>
    <dbReference type="NCBI Taxonomy" id="158046"/>
    <lineage>
        <taxon>Eukaryota</taxon>
        <taxon>Fungi</taxon>
        <taxon>Dikarya</taxon>
        <taxon>Ascomycota</taxon>
        <taxon>Pezizomycotina</taxon>
        <taxon>Eurotiomycetes</taxon>
        <taxon>Chaetothyriomycetidae</taxon>
        <taxon>Phaeomoniellales</taxon>
        <taxon>Phaeomoniellaceae</taxon>
        <taxon>Phaeomoniella</taxon>
    </lineage>
</organism>
<keyword evidence="2" id="KW-0442">Lipid degradation</keyword>
<dbReference type="InterPro" id="IPR007751">
    <property type="entry name" value="DUF676_lipase-like"/>
</dbReference>
<reference evidence="5 6" key="1">
    <citation type="submission" date="2015-05" db="EMBL/GenBank/DDBJ databases">
        <title>Distinctive expansion of gene families associated with plant cell wall degradation and secondary metabolism in the genomes of grapevine trunk pathogens.</title>
        <authorList>
            <person name="Lawrence D.P."/>
            <person name="Travadon R."/>
            <person name="Rolshausen P.E."/>
            <person name="Baumgartner K."/>
        </authorList>
    </citation>
    <scope>NUCLEOTIDE SEQUENCE [LARGE SCALE GENOMIC DNA]</scope>
    <source>
        <strain evidence="5">UCRPC4</strain>
    </source>
</reference>
<comment type="caution">
    <text evidence="5">The sequence shown here is derived from an EMBL/GenBank/DDBJ whole genome shotgun (WGS) entry which is preliminary data.</text>
</comment>
<keyword evidence="2" id="KW-0443">Lipid metabolism</keyword>
<dbReference type="AlphaFoldDB" id="A0A0G2F015"/>
<reference evidence="5 6" key="2">
    <citation type="submission" date="2015-05" db="EMBL/GenBank/DDBJ databases">
        <authorList>
            <person name="Morales-Cruz A."/>
            <person name="Amrine K.C."/>
            <person name="Cantu D."/>
        </authorList>
    </citation>
    <scope>NUCLEOTIDE SEQUENCE [LARGE SCALE GENOMIC DNA]</scope>
    <source>
        <strain evidence="5">UCRPC4</strain>
    </source>
</reference>
<feature type="transmembrane region" description="Helical" evidence="3">
    <location>
        <begin position="276"/>
        <end position="295"/>
    </location>
</feature>
<dbReference type="PANTHER" id="PTHR12482:SF65">
    <property type="entry name" value="ESTERASE, PUTATIVE (AFU_ORTHOLOGUE AFUA_3G12320)-RELATED"/>
    <property type="match status" value="1"/>
</dbReference>
<evidence type="ECO:0000256" key="2">
    <source>
        <dbReference type="ARBA" id="ARBA00022963"/>
    </source>
</evidence>
<protein>
    <submittedName>
        <fullName evidence="5">Putative lipase serine esterase</fullName>
    </submittedName>
</protein>
<dbReference type="EMBL" id="LCWF01000022">
    <property type="protein sequence ID" value="KKY27636.1"/>
    <property type="molecule type" value="Genomic_DNA"/>
</dbReference>
<dbReference type="GO" id="GO:0004622">
    <property type="term" value="F:phosphatidylcholine lysophospholipase activity"/>
    <property type="evidence" value="ECO:0007669"/>
    <property type="project" value="TreeGrafter"/>
</dbReference>
<dbReference type="SUPFAM" id="SSF53474">
    <property type="entry name" value="alpha/beta-Hydrolases"/>
    <property type="match status" value="1"/>
</dbReference>
<keyword evidence="3" id="KW-0472">Membrane</keyword>
<dbReference type="GO" id="GO:0005811">
    <property type="term" value="C:lipid droplet"/>
    <property type="evidence" value="ECO:0007669"/>
    <property type="project" value="TreeGrafter"/>
</dbReference>
<gene>
    <name evidence="5" type="ORF">UCRPC4_g00869</name>
</gene>
<evidence type="ECO:0000313" key="6">
    <source>
        <dbReference type="Proteomes" id="UP000053317"/>
    </source>
</evidence>
<evidence type="ECO:0000256" key="1">
    <source>
        <dbReference type="ARBA" id="ARBA00007920"/>
    </source>
</evidence>
<accession>A0A0G2F015</accession>
<evidence type="ECO:0000259" key="4">
    <source>
        <dbReference type="Pfam" id="PF05057"/>
    </source>
</evidence>
<evidence type="ECO:0000313" key="5">
    <source>
        <dbReference type="EMBL" id="KKY27636.1"/>
    </source>
</evidence>
<comment type="similarity">
    <text evidence="1">Belongs to the putative lipase ROG1 family.</text>
</comment>
<evidence type="ECO:0000256" key="3">
    <source>
        <dbReference type="SAM" id="Phobius"/>
    </source>
</evidence>